<dbReference type="PROSITE" id="PS50093">
    <property type="entry name" value="PKD"/>
    <property type="match status" value="2"/>
</dbReference>
<dbReference type="FunFam" id="2.40.10.10:FF:000068">
    <property type="entry name" value="transmembrane protease serine 2"/>
    <property type="match status" value="1"/>
</dbReference>
<dbReference type="InterPro" id="IPR035986">
    <property type="entry name" value="PKD_dom_sf"/>
</dbReference>
<dbReference type="Gene3D" id="2.40.10.10">
    <property type="entry name" value="Trypsin-like serine proteases"/>
    <property type="match status" value="1"/>
</dbReference>
<gene>
    <name evidence="11" type="ORF">BET10_15230</name>
</gene>
<dbReference type="Pfam" id="PF02839">
    <property type="entry name" value="CBM_5_12"/>
    <property type="match status" value="2"/>
</dbReference>
<evidence type="ECO:0000259" key="10">
    <source>
        <dbReference type="PROSITE" id="PS50240"/>
    </source>
</evidence>
<evidence type="ECO:0000256" key="6">
    <source>
        <dbReference type="ARBA" id="ARBA00023180"/>
    </source>
</evidence>
<dbReference type="InterPro" id="IPR013783">
    <property type="entry name" value="Ig-like_fold"/>
</dbReference>
<keyword evidence="3 8" id="KW-0732">Signal</keyword>
<dbReference type="InterPro" id="IPR009003">
    <property type="entry name" value="Peptidase_S1_PA"/>
</dbReference>
<keyword evidence="6" id="KW-0325">Glycoprotein</keyword>
<dbReference type="Gene3D" id="2.10.10.20">
    <property type="entry name" value="Carbohydrate-binding module superfamily 5/12"/>
    <property type="match status" value="2"/>
</dbReference>
<dbReference type="GO" id="GO:0004252">
    <property type="term" value="F:serine-type endopeptidase activity"/>
    <property type="evidence" value="ECO:0007669"/>
    <property type="project" value="InterPro"/>
</dbReference>
<dbReference type="SUPFAM" id="SSF50494">
    <property type="entry name" value="Trypsin-like serine proteases"/>
    <property type="match status" value="1"/>
</dbReference>
<dbReference type="InterPro" id="IPR003610">
    <property type="entry name" value="CBM5/12"/>
</dbReference>
<keyword evidence="7" id="KW-0720">Serine protease</keyword>
<dbReference type="FunFam" id="2.40.10.10:FF:000054">
    <property type="entry name" value="Complement C1r subcomponent"/>
    <property type="match status" value="1"/>
</dbReference>
<evidence type="ECO:0000256" key="5">
    <source>
        <dbReference type="ARBA" id="ARBA00023157"/>
    </source>
</evidence>
<feature type="chain" id="PRO_5010331108" evidence="8">
    <location>
        <begin position="25"/>
        <end position="551"/>
    </location>
</feature>
<evidence type="ECO:0000313" key="12">
    <source>
        <dbReference type="Proteomes" id="UP000179786"/>
    </source>
</evidence>
<keyword evidence="5" id="KW-1015">Disulfide bond</keyword>
<dbReference type="SMART" id="SM00495">
    <property type="entry name" value="ChtBD3"/>
    <property type="match status" value="2"/>
</dbReference>
<dbReference type="OrthoDB" id="9813836at2"/>
<dbReference type="InterPro" id="IPR001254">
    <property type="entry name" value="Trypsin_dom"/>
</dbReference>
<dbReference type="PROSITE" id="PS00134">
    <property type="entry name" value="TRYPSIN_HIS"/>
    <property type="match status" value="1"/>
</dbReference>
<sequence length="551" mass="58137">MNNLKMTTITLAVLGTLSSPVLMANSPVHTDVDISIVGGSETQPQSRPYQVALLMNGRQGCGGTLISQDWVLTAAHCLDNATTSGLTVRVGAHSISRNDGQTLRVSQIISHEQWRGANSIRSGYDIAVLRLASPASSQYTPAKLATREIEQQYASVGDDVTVSGWGLTSNQGRPSDVLREVDLPVISNSTCSSQLNYSIPSSVICGGGQGGVSACNGDSGGPYAVRVGNEFYSIGTVSWGIACQGATAFTRTTSYLDWIKAKTGIGNTDPDDGAPVADFDFSVDQLSVSFTDRSRDDNGIRSHSWKFGDNRGGTSTQANPTYQFSEAGTYNVQLTVTDTKGQTNTTSKQVRVTDGGDPGSCNGVEAWSASKAYALNDKVSFNGYEYTAIWWSQGAQPDMYPSVWQKGQACGDASAPVADFSASVSGLNVNFSNNSSGNIVAVQWNFGDGNSSSTFAPSHTYAQAGSYQVTLSVTDNNNQTTSVTKSVSVTDGGTGDCNGIDAWSAQTVYQSGSLAHVNGSVYRANWWVQGEHPESSGPWGPWVRVGSCSGM</sequence>
<evidence type="ECO:0000256" key="2">
    <source>
        <dbReference type="ARBA" id="ARBA00022525"/>
    </source>
</evidence>
<dbReference type="SUPFAM" id="SSF49299">
    <property type="entry name" value="PKD domain"/>
    <property type="match status" value="2"/>
</dbReference>
<organism evidence="11 12">
    <name type="scientific">Pseudoalteromonas amylolytica</name>
    <dbReference type="NCBI Taxonomy" id="1859457"/>
    <lineage>
        <taxon>Bacteria</taxon>
        <taxon>Pseudomonadati</taxon>
        <taxon>Pseudomonadota</taxon>
        <taxon>Gammaproteobacteria</taxon>
        <taxon>Alteromonadales</taxon>
        <taxon>Pseudoalteromonadaceae</taxon>
        <taxon>Pseudoalteromonas</taxon>
    </lineage>
</organism>
<dbReference type="GO" id="GO:0005975">
    <property type="term" value="P:carbohydrate metabolic process"/>
    <property type="evidence" value="ECO:0007669"/>
    <property type="project" value="InterPro"/>
</dbReference>
<evidence type="ECO:0000256" key="4">
    <source>
        <dbReference type="ARBA" id="ARBA00022801"/>
    </source>
</evidence>
<dbReference type="InterPro" id="IPR033116">
    <property type="entry name" value="TRYPSIN_SER"/>
</dbReference>
<dbReference type="InterPro" id="IPR051487">
    <property type="entry name" value="Ser/Thr_Proteases_Immune/Dev"/>
</dbReference>
<dbReference type="GO" id="GO:0005576">
    <property type="term" value="C:extracellular region"/>
    <property type="evidence" value="ECO:0007669"/>
    <property type="project" value="UniProtKB-SubCell"/>
</dbReference>
<reference evidence="11 12" key="1">
    <citation type="submission" date="2016-09" db="EMBL/GenBank/DDBJ databases">
        <title>Pseudoalteromonas amylolytica sp. nov., isolated from the surface seawater.</title>
        <authorList>
            <person name="Wu Y.-H."/>
            <person name="Cheng H."/>
            <person name="Jin X.-B."/>
            <person name="Wang C.-S."/>
            <person name="Xu X.-W."/>
        </authorList>
    </citation>
    <scope>NUCLEOTIDE SEQUENCE [LARGE SCALE GENOMIC DNA]</scope>
    <source>
        <strain evidence="11 12">JW1</strain>
    </source>
</reference>
<evidence type="ECO:0000256" key="1">
    <source>
        <dbReference type="ARBA" id="ARBA00004613"/>
    </source>
</evidence>
<feature type="domain" description="PKD" evidence="9">
    <location>
        <begin position="412"/>
        <end position="494"/>
    </location>
</feature>
<dbReference type="SMART" id="SM00020">
    <property type="entry name" value="Tryp_SPc"/>
    <property type="match status" value="1"/>
</dbReference>
<dbReference type="Pfam" id="PF18911">
    <property type="entry name" value="PKD_4"/>
    <property type="match status" value="2"/>
</dbReference>
<dbReference type="GO" id="GO:0030246">
    <property type="term" value="F:carbohydrate binding"/>
    <property type="evidence" value="ECO:0007669"/>
    <property type="project" value="InterPro"/>
</dbReference>
<evidence type="ECO:0000313" key="11">
    <source>
        <dbReference type="EMBL" id="OHU90124.1"/>
    </source>
</evidence>
<dbReference type="InterPro" id="IPR036573">
    <property type="entry name" value="CBM_sf_5/12"/>
</dbReference>
<dbReference type="GO" id="GO:0004553">
    <property type="term" value="F:hydrolase activity, hydrolyzing O-glycosyl compounds"/>
    <property type="evidence" value="ECO:0007669"/>
    <property type="project" value="InterPro"/>
</dbReference>
<protein>
    <submittedName>
        <fullName evidence="11">Serine protease</fullName>
    </submittedName>
</protein>
<dbReference type="SUPFAM" id="SSF51055">
    <property type="entry name" value="Carbohydrate binding domain"/>
    <property type="match status" value="2"/>
</dbReference>
<accession>A0A1S1MU19</accession>
<dbReference type="InterPro" id="IPR043504">
    <property type="entry name" value="Peptidase_S1_PA_chymotrypsin"/>
</dbReference>
<dbReference type="InterPro" id="IPR000601">
    <property type="entry name" value="PKD_dom"/>
</dbReference>
<evidence type="ECO:0000256" key="8">
    <source>
        <dbReference type="SAM" id="SignalP"/>
    </source>
</evidence>
<dbReference type="PANTHER" id="PTHR24256">
    <property type="entry name" value="TRYPTASE-RELATED"/>
    <property type="match status" value="1"/>
</dbReference>
<dbReference type="Pfam" id="PF00089">
    <property type="entry name" value="Trypsin"/>
    <property type="match status" value="1"/>
</dbReference>
<dbReference type="InterPro" id="IPR022409">
    <property type="entry name" value="PKD/Chitinase_dom"/>
</dbReference>
<keyword evidence="2" id="KW-0964">Secreted</keyword>
<dbReference type="AlphaFoldDB" id="A0A1S1MU19"/>
<dbReference type="GO" id="GO:0006508">
    <property type="term" value="P:proteolysis"/>
    <property type="evidence" value="ECO:0007669"/>
    <property type="project" value="UniProtKB-KW"/>
</dbReference>
<dbReference type="CDD" id="cd00190">
    <property type="entry name" value="Tryp_SPc"/>
    <property type="match status" value="1"/>
</dbReference>
<evidence type="ECO:0000256" key="7">
    <source>
        <dbReference type="RuleBase" id="RU363034"/>
    </source>
</evidence>
<keyword evidence="7 11" id="KW-0645">Protease</keyword>
<feature type="domain" description="PKD" evidence="9">
    <location>
        <begin position="286"/>
        <end position="353"/>
    </location>
</feature>
<dbReference type="CDD" id="cd00146">
    <property type="entry name" value="PKD"/>
    <property type="match status" value="2"/>
</dbReference>
<dbReference type="InterPro" id="IPR001314">
    <property type="entry name" value="Peptidase_S1A"/>
</dbReference>
<dbReference type="Gene3D" id="2.60.40.10">
    <property type="entry name" value="Immunoglobulins"/>
    <property type="match status" value="2"/>
</dbReference>
<evidence type="ECO:0000256" key="3">
    <source>
        <dbReference type="ARBA" id="ARBA00022729"/>
    </source>
</evidence>
<dbReference type="SMART" id="SM00089">
    <property type="entry name" value="PKD"/>
    <property type="match status" value="2"/>
</dbReference>
<comment type="subcellular location">
    <subcellularLocation>
        <location evidence="1">Secreted</location>
    </subcellularLocation>
</comment>
<proteinExistence type="predicted"/>
<keyword evidence="4 7" id="KW-0378">Hydrolase</keyword>
<dbReference type="STRING" id="1859457.BET10_15230"/>
<evidence type="ECO:0000259" key="9">
    <source>
        <dbReference type="PROSITE" id="PS50093"/>
    </source>
</evidence>
<dbReference type="EMBL" id="MKJU01000027">
    <property type="protein sequence ID" value="OHU90124.1"/>
    <property type="molecule type" value="Genomic_DNA"/>
</dbReference>
<feature type="signal peptide" evidence="8">
    <location>
        <begin position="1"/>
        <end position="24"/>
    </location>
</feature>
<dbReference type="PRINTS" id="PR00722">
    <property type="entry name" value="CHYMOTRYPSIN"/>
</dbReference>
<dbReference type="PROSITE" id="PS50240">
    <property type="entry name" value="TRYPSIN_DOM"/>
    <property type="match status" value="1"/>
</dbReference>
<dbReference type="RefSeq" id="WP_070986090.1">
    <property type="nucleotide sequence ID" value="NZ_MKJU01000027.1"/>
</dbReference>
<dbReference type="InterPro" id="IPR018114">
    <property type="entry name" value="TRYPSIN_HIS"/>
</dbReference>
<dbReference type="Proteomes" id="UP000179786">
    <property type="component" value="Unassembled WGS sequence"/>
</dbReference>
<dbReference type="CDD" id="cd12215">
    <property type="entry name" value="ChiC_BD"/>
    <property type="match status" value="2"/>
</dbReference>
<feature type="domain" description="Peptidase S1" evidence="10">
    <location>
        <begin position="36"/>
        <end position="264"/>
    </location>
</feature>
<dbReference type="PROSITE" id="PS00135">
    <property type="entry name" value="TRYPSIN_SER"/>
    <property type="match status" value="1"/>
</dbReference>
<name>A0A1S1MU19_9GAMM</name>
<comment type="caution">
    <text evidence="11">The sequence shown here is derived from an EMBL/GenBank/DDBJ whole genome shotgun (WGS) entry which is preliminary data.</text>
</comment>
<keyword evidence="12" id="KW-1185">Reference proteome</keyword>